<keyword evidence="8" id="KW-0999">Mitochondrion inner membrane</keyword>
<sequence length="104" mass="12136">MGGDGHGHDHHKPTYKVPDWRIYKLESAPELVQVKNLLAQKGLKDPWLRNEVWRYDRTKYMKPGRSAYLFFFRGFKLGLGLTVLTIIGEKLWESSHPSIHGHDH</sequence>
<gene>
    <name evidence="16" type="ORF">TDIB3V08_LOCUS11865</name>
</gene>
<evidence type="ECO:0000256" key="4">
    <source>
        <dbReference type="ARBA" id="ARBA00018680"/>
    </source>
</evidence>
<dbReference type="InterPro" id="IPR012576">
    <property type="entry name" value="NDUFB3"/>
</dbReference>
<evidence type="ECO:0000256" key="1">
    <source>
        <dbReference type="ARBA" id="ARBA00003195"/>
    </source>
</evidence>
<dbReference type="GO" id="GO:0005743">
    <property type="term" value="C:mitochondrial inner membrane"/>
    <property type="evidence" value="ECO:0007669"/>
    <property type="project" value="UniProtKB-SubCell"/>
</dbReference>
<comment type="similarity">
    <text evidence="3">Belongs to the complex I NDUFB3 subunit family.</text>
</comment>
<evidence type="ECO:0000256" key="11">
    <source>
        <dbReference type="ARBA" id="ARBA00023128"/>
    </source>
</evidence>
<evidence type="ECO:0000256" key="5">
    <source>
        <dbReference type="ARBA" id="ARBA00022448"/>
    </source>
</evidence>
<dbReference type="AlphaFoldDB" id="A0A7R8ZDF4"/>
<evidence type="ECO:0000256" key="6">
    <source>
        <dbReference type="ARBA" id="ARBA00022660"/>
    </source>
</evidence>
<dbReference type="GO" id="GO:0022900">
    <property type="term" value="P:electron transport chain"/>
    <property type="evidence" value="ECO:0007669"/>
    <property type="project" value="InterPro"/>
</dbReference>
<evidence type="ECO:0000256" key="9">
    <source>
        <dbReference type="ARBA" id="ARBA00022982"/>
    </source>
</evidence>
<evidence type="ECO:0000256" key="13">
    <source>
        <dbReference type="ARBA" id="ARBA00030217"/>
    </source>
</evidence>
<keyword evidence="7 15" id="KW-0812">Transmembrane</keyword>
<keyword evidence="6" id="KW-0679">Respiratory chain</keyword>
<evidence type="ECO:0000256" key="2">
    <source>
        <dbReference type="ARBA" id="ARBA00004298"/>
    </source>
</evidence>
<reference evidence="16" key="1">
    <citation type="submission" date="2020-11" db="EMBL/GenBank/DDBJ databases">
        <authorList>
            <person name="Tran Van P."/>
        </authorList>
    </citation>
    <scope>NUCLEOTIDE SEQUENCE</scope>
</reference>
<comment type="function">
    <text evidence="1">Accessory subunit of the mitochondrial membrane respiratory chain NADH dehydrogenase (Complex I), that is believed not to be involved in catalysis. Complex I functions in the transfer of electrons from NADH to the respiratory chain. The immediate electron acceptor for the enzyme is believed to be ubiquinone.</text>
</comment>
<keyword evidence="11" id="KW-0496">Mitochondrion</keyword>
<proteinExistence type="inferred from homology"/>
<dbReference type="GO" id="GO:0032981">
    <property type="term" value="P:mitochondrial respiratory chain complex I assembly"/>
    <property type="evidence" value="ECO:0007669"/>
    <property type="project" value="TreeGrafter"/>
</dbReference>
<evidence type="ECO:0000313" key="16">
    <source>
        <dbReference type="EMBL" id="CAD7205715.1"/>
    </source>
</evidence>
<accession>A0A7R8ZDF4</accession>
<dbReference type="Pfam" id="PF08122">
    <property type="entry name" value="NDUF_B12"/>
    <property type="match status" value="1"/>
</dbReference>
<keyword evidence="10 15" id="KW-1133">Transmembrane helix</keyword>
<keyword evidence="12 15" id="KW-0472">Membrane</keyword>
<dbReference type="EMBL" id="OA576426">
    <property type="protein sequence ID" value="CAD7205715.1"/>
    <property type="molecule type" value="Genomic_DNA"/>
</dbReference>
<organism evidence="16">
    <name type="scientific">Timema douglasi</name>
    <name type="common">Walking stick</name>
    <dbReference type="NCBI Taxonomy" id="61478"/>
    <lineage>
        <taxon>Eukaryota</taxon>
        <taxon>Metazoa</taxon>
        <taxon>Ecdysozoa</taxon>
        <taxon>Arthropoda</taxon>
        <taxon>Hexapoda</taxon>
        <taxon>Insecta</taxon>
        <taxon>Pterygota</taxon>
        <taxon>Neoptera</taxon>
        <taxon>Polyneoptera</taxon>
        <taxon>Phasmatodea</taxon>
        <taxon>Timematodea</taxon>
        <taxon>Timematoidea</taxon>
        <taxon>Timematidae</taxon>
        <taxon>Timema</taxon>
    </lineage>
</organism>
<dbReference type="PANTHER" id="PTHR15082">
    <property type="entry name" value="NADH-UBIQUINONE OXIDOREDUCTASE B12 SUBUNIT"/>
    <property type="match status" value="1"/>
</dbReference>
<evidence type="ECO:0000256" key="8">
    <source>
        <dbReference type="ARBA" id="ARBA00022792"/>
    </source>
</evidence>
<evidence type="ECO:0000256" key="7">
    <source>
        <dbReference type="ARBA" id="ARBA00022692"/>
    </source>
</evidence>
<feature type="transmembrane region" description="Helical" evidence="15">
    <location>
        <begin position="67"/>
        <end position="87"/>
    </location>
</feature>
<name>A0A7R8ZDF4_TIMDO</name>
<evidence type="ECO:0000256" key="12">
    <source>
        <dbReference type="ARBA" id="ARBA00023136"/>
    </source>
</evidence>
<protein>
    <recommendedName>
        <fullName evidence="4">NADH dehydrogenase [ubiquinone] 1 beta subcomplex subunit 3</fullName>
    </recommendedName>
    <alternativeName>
        <fullName evidence="13">Complex I-B12</fullName>
    </alternativeName>
    <alternativeName>
        <fullName evidence="14">NADH-ubiquinone oxidoreductase B12 subunit</fullName>
    </alternativeName>
</protein>
<keyword evidence="5" id="KW-0813">Transport</keyword>
<comment type="subcellular location">
    <subcellularLocation>
        <location evidence="2">Mitochondrion inner membrane</location>
        <topology evidence="2">Single-pass membrane protein</topology>
        <orientation evidence="2">Matrix side</orientation>
    </subcellularLocation>
</comment>
<keyword evidence="9" id="KW-0249">Electron transport</keyword>
<evidence type="ECO:0000256" key="3">
    <source>
        <dbReference type="ARBA" id="ARBA00005667"/>
    </source>
</evidence>
<evidence type="ECO:0000256" key="15">
    <source>
        <dbReference type="SAM" id="Phobius"/>
    </source>
</evidence>
<evidence type="ECO:0000256" key="10">
    <source>
        <dbReference type="ARBA" id="ARBA00022989"/>
    </source>
</evidence>
<dbReference type="PANTHER" id="PTHR15082:SF2">
    <property type="entry name" value="NADH DEHYDROGENASE [UBIQUINONE] 1 BETA SUBCOMPLEX SUBUNIT 3"/>
    <property type="match status" value="1"/>
</dbReference>
<evidence type="ECO:0000256" key="14">
    <source>
        <dbReference type="ARBA" id="ARBA00032688"/>
    </source>
</evidence>